<keyword evidence="2" id="KW-1185">Reference proteome</keyword>
<dbReference type="RefSeq" id="WP_271087526.1">
    <property type="nucleotide sequence ID" value="NZ_JAPJZH010000001.1"/>
</dbReference>
<evidence type="ECO:0000313" key="2">
    <source>
        <dbReference type="Proteomes" id="UP001148313"/>
    </source>
</evidence>
<comment type="caution">
    <text evidence="1">The sequence shown here is derived from an EMBL/GenBank/DDBJ whole genome shotgun (WGS) entry which is preliminary data.</text>
</comment>
<dbReference type="Proteomes" id="UP001148313">
    <property type="component" value="Unassembled WGS sequence"/>
</dbReference>
<dbReference type="EMBL" id="JAPJZH010000001">
    <property type="protein sequence ID" value="MDA4844006.1"/>
    <property type="molecule type" value="Genomic_DNA"/>
</dbReference>
<accession>A0ABT4VH23</accession>
<proteinExistence type="predicted"/>
<protein>
    <submittedName>
        <fullName evidence="1">Uncharacterized protein</fullName>
    </submittedName>
</protein>
<reference evidence="1" key="1">
    <citation type="submission" date="2022-11" db="EMBL/GenBank/DDBJ databases">
        <title>Hoeflea poritis sp. nov., isolated from scleractinian coral Porites lutea.</title>
        <authorList>
            <person name="Zhang G."/>
            <person name="Wei Q."/>
            <person name="Cai L."/>
        </authorList>
    </citation>
    <scope>NUCLEOTIDE SEQUENCE</scope>
    <source>
        <strain evidence="1">E7-10</strain>
    </source>
</reference>
<name>A0ABT4VH23_9HYPH</name>
<gene>
    <name evidence="1" type="ORF">OOZ53_01535</name>
</gene>
<sequence>MSLPKIAHHFYDVIFLQDAVASLGLYPPARKARRSAARIRKQDALLRKEPGEHVMDRIARERAVLVIESRRA</sequence>
<organism evidence="1 2">
    <name type="scientific">Hoeflea poritis</name>
    <dbReference type="NCBI Taxonomy" id="2993659"/>
    <lineage>
        <taxon>Bacteria</taxon>
        <taxon>Pseudomonadati</taxon>
        <taxon>Pseudomonadota</taxon>
        <taxon>Alphaproteobacteria</taxon>
        <taxon>Hyphomicrobiales</taxon>
        <taxon>Rhizobiaceae</taxon>
        <taxon>Hoeflea</taxon>
    </lineage>
</organism>
<evidence type="ECO:0000313" key="1">
    <source>
        <dbReference type="EMBL" id="MDA4844006.1"/>
    </source>
</evidence>